<evidence type="ECO:0000313" key="5">
    <source>
        <dbReference type="EMBL" id="KKQ18583.1"/>
    </source>
</evidence>
<organism evidence="5 6">
    <name type="scientific">Berkelbacteria bacterium GW2011_GWA1_36_9</name>
    <dbReference type="NCBI Taxonomy" id="1618331"/>
    <lineage>
        <taxon>Bacteria</taxon>
        <taxon>Candidatus Berkelbacteria</taxon>
    </lineage>
</organism>
<evidence type="ECO:0000256" key="1">
    <source>
        <dbReference type="ARBA" id="ARBA00022691"/>
    </source>
</evidence>
<dbReference type="GO" id="GO:0046872">
    <property type="term" value="F:metal ion binding"/>
    <property type="evidence" value="ECO:0007669"/>
    <property type="project" value="UniProtKB-KW"/>
</dbReference>
<dbReference type="GO" id="GO:0051536">
    <property type="term" value="F:iron-sulfur cluster binding"/>
    <property type="evidence" value="ECO:0007669"/>
    <property type="project" value="UniProtKB-KW"/>
</dbReference>
<dbReference type="InterPro" id="IPR058240">
    <property type="entry name" value="rSAM_sf"/>
</dbReference>
<dbReference type="AlphaFoldDB" id="A0A0G0FHV9"/>
<keyword evidence="1" id="KW-0949">S-adenosyl-L-methionine</keyword>
<dbReference type="GO" id="GO:0003824">
    <property type="term" value="F:catalytic activity"/>
    <property type="evidence" value="ECO:0007669"/>
    <property type="project" value="InterPro"/>
</dbReference>
<proteinExistence type="predicted"/>
<keyword evidence="3" id="KW-0408">Iron</keyword>
<dbReference type="CDD" id="cd01335">
    <property type="entry name" value="Radical_SAM"/>
    <property type="match status" value="1"/>
</dbReference>
<evidence type="ECO:0000256" key="4">
    <source>
        <dbReference type="ARBA" id="ARBA00023014"/>
    </source>
</evidence>
<reference evidence="5 6" key="1">
    <citation type="journal article" date="2015" name="Nature">
        <title>rRNA introns, odd ribosomes, and small enigmatic genomes across a large radiation of phyla.</title>
        <authorList>
            <person name="Brown C.T."/>
            <person name="Hug L.A."/>
            <person name="Thomas B.C."/>
            <person name="Sharon I."/>
            <person name="Castelle C.J."/>
            <person name="Singh A."/>
            <person name="Wilkins M.J."/>
            <person name="Williams K.H."/>
            <person name="Banfield J.F."/>
        </authorList>
    </citation>
    <scope>NUCLEOTIDE SEQUENCE [LARGE SCALE GENOMIC DNA]</scope>
</reference>
<dbReference type="PANTHER" id="PTHR11228:SF7">
    <property type="entry name" value="PQQA PEPTIDE CYCLASE"/>
    <property type="match status" value="1"/>
</dbReference>
<comment type="caution">
    <text evidence="5">The sequence shown here is derived from an EMBL/GenBank/DDBJ whole genome shotgun (WGS) entry which is preliminary data.</text>
</comment>
<evidence type="ECO:0000256" key="3">
    <source>
        <dbReference type="ARBA" id="ARBA00023004"/>
    </source>
</evidence>
<dbReference type="PANTHER" id="PTHR11228">
    <property type="entry name" value="RADICAL SAM DOMAIN PROTEIN"/>
    <property type="match status" value="1"/>
</dbReference>
<dbReference type="InterPro" id="IPR013785">
    <property type="entry name" value="Aldolase_TIM"/>
</dbReference>
<keyword evidence="4" id="KW-0411">Iron-sulfur</keyword>
<dbReference type="SFLD" id="SFLDG01067">
    <property type="entry name" value="SPASM/twitch_domain_containing"/>
    <property type="match status" value="1"/>
</dbReference>
<protein>
    <submittedName>
        <fullName evidence="5">Radical SAM domain protein</fullName>
    </submittedName>
</protein>
<dbReference type="InterPro" id="IPR050377">
    <property type="entry name" value="Radical_SAM_PqqE_MftC-like"/>
</dbReference>
<accession>A0A0G0FHV9</accession>
<dbReference type="SFLD" id="SFLDS00029">
    <property type="entry name" value="Radical_SAM"/>
    <property type="match status" value="1"/>
</dbReference>
<keyword evidence="2" id="KW-0479">Metal-binding</keyword>
<sequence length="364" mass="41319">MDTPKFANIDLLDIGNSCNLDCRQCFYVSPGARFFPSIGEQLDRAKAVVEKFPGSSLFLYPKEICTSLFLLDMIQAVGQHSVLSNGILLSDRVVEKLAAHGIEEVKVTLYASYKEQKIFYGITEEQYRQIIENIARCTRRGLRVIVNSTLSKITKYSLHRLANLCRDLEVERIEFLRLMPLGKAKNLDRTIFLDEADMIKIIGIIEEYKLRHATPRFRYYLNCGPDFHRKTPEEIRRKIAKGRSIGNAQHFYLCPAINRDYLCVSLVTGKISGCLFAKIEPIFDQGSIDFTTGQLKLEPPVLRHKILSEKLRGNCRAGNCKYHKQCLGGCRSTAFAVAKFANEKNPLYAGMDICVTKCKEKLGL</sequence>
<evidence type="ECO:0000313" key="6">
    <source>
        <dbReference type="Proteomes" id="UP000034508"/>
    </source>
</evidence>
<dbReference type="InterPro" id="IPR007197">
    <property type="entry name" value="rSAM"/>
</dbReference>
<dbReference type="Gene3D" id="3.20.20.70">
    <property type="entry name" value="Aldolase class I"/>
    <property type="match status" value="1"/>
</dbReference>
<gene>
    <name evidence="5" type="ORF">US31_C0003G0012</name>
</gene>
<dbReference type="EMBL" id="LBSM01000003">
    <property type="protein sequence ID" value="KKQ18583.1"/>
    <property type="molecule type" value="Genomic_DNA"/>
</dbReference>
<dbReference type="SUPFAM" id="SSF102114">
    <property type="entry name" value="Radical SAM enzymes"/>
    <property type="match status" value="1"/>
</dbReference>
<name>A0A0G0FHV9_9BACT</name>
<evidence type="ECO:0000256" key="2">
    <source>
        <dbReference type="ARBA" id="ARBA00022723"/>
    </source>
</evidence>
<dbReference type="Proteomes" id="UP000034508">
    <property type="component" value="Unassembled WGS sequence"/>
</dbReference>